<dbReference type="Proteomes" id="UP000887116">
    <property type="component" value="Unassembled WGS sequence"/>
</dbReference>
<name>A0A8X6HJG9_TRICU</name>
<evidence type="ECO:0000313" key="2">
    <source>
        <dbReference type="EMBL" id="GFR24213.1"/>
    </source>
</evidence>
<accession>A0A8X6HJG9</accession>
<feature type="region of interest" description="Disordered" evidence="1">
    <location>
        <begin position="1"/>
        <end position="26"/>
    </location>
</feature>
<sequence length="88" mass="9524">MDIDDDGNEDSKSFSNKGGQLSLPSSSVRVMIPIGINPSPKNHSFLNSREQTAGDNAFLSAERVSRNGRSGDRNDIKFPITIRKSSTG</sequence>
<evidence type="ECO:0000256" key="1">
    <source>
        <dbReference type="SAM" id="MobiDB-lite"/>
    </source>
</evidence>
<reference evidence="2" key="1">
    <citation type="submission" date="2020-07" db="EMBL/GenBank/DDBJ databases">
        <title>Multicomponent nature underlies the extraordinary mechanical properties of spider dragline silk.</title>
        <authorList>
            <person name="Kono N."/>
            <person name="Nakamura H."/>
            <person name="Mori M."/>
            <person name="Yoshida Y."/>
            <person name="Ohtoshi R."/>
            <person name="Malay A.D."/>
            <person name="Moran D.A.P."/>
            <person name="Tomita M."/>
            <person name="Numata K."/>
            <person name="Arakawa K."/>
        </authorList>
    </citation>
    <scope>NUCLEOTIDE SEQUENCE</scope>
</reference>
<protein>
    <submittedName>
        <fullName evidence="2">Uncharacterized protein</fullName>
    </submittedName>
</protein>
<gene>
    <name evidence="2" type="ORF">TNCT_216281</name>
</gene>
<feature type="region of interest" description="Disordered" evidence="1">
    <location>
        <begin position="62"/>
        <end position="88"/>
    </location>
</feature>
<comment type="caution">
    <text evidence="2">The sequence shown here is derived from an EMBL/GenBank/DDBJ whole genome shotgun (WGS) entry which is preliminary data.</text>
</comment>
<keyword evidence="3" id="KW-1185">Reference proteome</keyword>
<dbReference type="AlphaFoldDB" id="A0A8X6HJG9"/>
<evidence type="ECO:0000313" key="3">
    <source>
        <dbReference type="Proteomes" id="UP000887116"/>
    </source>
</evidence>
<proteinExistence type="predicted"/>
<feature type="compositionally biased region" description="Polar residues" evidence="1">
    <location>
        <begin position="13"/>
        <end position="26"/>
    </location>
</feature>
<feature type="compositionally biased region" description="Basic and acidic residues" evidence="1">
    <location>
        <begin position="63"/>
        <end position="76"/>
    </location>
</feature>
<dbReference type="EMBL" id="BMAO01018543">
    <property type="protein sequence ID" value="GFR24213.1"/>
    <property type="molecule type" value="Genomic_DNA"/>
</dbReference>
<organism evidence="2 3">
    <name type="scientific">Trichonephila clavata</name>
    <name type="common">Joro spider</name>
    <name type="synonym">Nephila clavata</name>
    <dbReference type="NCBI Taxonomy" id="2740835"/>
    <lineage>
        <taxon>Eukaryota</taxon>
        <taxon>Metazoa</taxon>
        <taxon>Ecdysozoa</taxon>
        <taxon>Arthropoda</taxon>
        <taxon>Chelicerata</taxon>
        <taxon>Arachnida</taxon>
        <taxon>Araneae</taxon>
        <taxon>Araneomorphae</taxon>
        <taxon>Entelegynae</taxon>
        <taxon>Araneoidea</taxon>
        <taxon>Nephilidae</taxon>
        <taxon>Trichonephila</taxon>
    </lineage>
</organism>